<keyword evidence="1" id="KW-1133">Transmembrane helix</keyword>
<dbReference type="AlphaFoldDB" id="A0A6B0UEW6"/>
<sequence length="100" mass="10908">MLYQTVAGLQLPRWGLDLIVFLVVASTHPAGLIWISKALQRFVAAVRVALDADGQRTRVTFLPLLALLAVAQGSGSSMVGHLSWYAVDVNHETNGKHHYT</sequence>
<name>A0A6B0UEW6_IXORI</name>
<proteinExistence type="predicted"/>
<keyword evidence="1" id="KW-0472">Membrane</keyword>
<organism evidence="2">
    <name type="scientific">Ixodes ricinus</name>
    <name type="common">Common tick</name>
    <name type="synonym">Acarus ricinus</name>
    <dbReference type="NCBI Taxonomy" id="34613"/>
    <lineage>
        <taxon>Eukaryota</taxon>
        <taxon>Metazoa</taxon>
        <taxon>Ecdysozoa</taxon>
        <taxon>Arthropoda</taxon>
        <taxon>Chelicerata</taxon>
        <taxon>Arachnida</taxon>
        <taxon>Acari</taxon>
        <taxon>Parasitiformes</taxon>
        <taxon>Ixodida</taxon>
        <taxon>Ixodoidea</taxon>
        <taxon>Ixodidae</taxon>
        <taxon>Ixodinae</taxon>
        <taxon>Ixodes</taxon>
    </lineage>
</organism>
<evidence type="ECO:0000256" key="1">
    <source>
        <dbReference type="SAM" id="Phobius"/>
    </source>
</evidence>
<dbReference type="EMBL" id="GIFC01006007">
    <property type="protein sequence ID" value="MXU88090.1"/>
    <property type="molecule type" value="Transcribed_RNA"/>
</dbReference>
<evidence type="ECO:0000313" key="2">
    <source>
        <dbReference type="EMBL" id="MXU88090.1"/>
    </source>
</evidence>
<feature type="transmembrane region" description="Helical" evidence="1">
    <location>
        <begin position="14"/>
        <end position="35"/>
    </location>
</feature>
<reference evidence="2" key="1">
    <citation type="submission" date="2019-12" db="EMBL/GenBank/DDBJ databases">
        <title>An insight into the sialome of adult female Ixodes ricinus ticks feeding for 6 days.</title>
        <authorList>
            <person name="Perner J."/>
            <person name="Ribeiro J.M.C."/>
        </authorList>
    </citation>
    <scope>NUCLEOTIDE SEQUENCE</scope>
    <source>
        <strain evidence="2">Semi-engorged</strain>
        <tissue evidence="2">Salivary glands</tissue>
    </source>
</reference>
<keyword evidence="1" id="KW-0812">Transmembrane</keyword>
<accession>A0A6B0UEW6</accession>
<protein>
    <submittedName>
        <fullName evidence="2">Uncharacterized protein</fullName>
    </submittedName>
</protein>